<feature type="non-terminal residue" evidence="1">
    <location>
        <position position="1"/>
    </location>
</feature>
<accession>A0A9X9MCQ6</accession>
<dbReference type="Proteomes" id="UP000269945">
    <property type="component" value="Unassembled WGS sequence"/>
</dbReference>
<sequence length="96" mass="10351">SSLSTHRFSDSICTQGILAALRLFRTKETNPRSPPQSTAQVGAPLQIALKGKAPGGLTAQSLRLRTDGARNPRVLQKRALLPENYSKGLVIKLTNT</sequence>
<dbReference type="EMBL" id="CYRY02046700">
    <property type="protein sequence ID" value="VCX42465.1"/>
    <property type="molecule type" value="Genomic_DNA"/>
</dbReference>
<reference evidence="1 2" key="1">
    <citation type="submission" date="2018-10" db="EMBL/GenBank/DDBJ databases">
        <authorList>
            <person name="Ekblom R."/>
            <person name="Jareborg N."/>
        </authorList>
    </citation>
    <scope>NUCLEOTIDE SEQUENCE [LARGE SCALE GENOMIC DNA]</scope>
    <source>
        <tissue evidence="1">Muscle</tissue>
    </source>
</reference>
<comment type="caution">
    <text evidence="1">The sequence shown here is derived from an EMBL/GenBank/DDBJ whole genome shotgun (WGS) entry which is preliminary data.</text>
</comment>
<organism evidence="1 2">
    <name type="scientific">Gulo gulo</name>
    <name type="common">Wolverine</name>
    <name type="synonym">Gluton</name>
    <dbReference type="NCBI Taxonomy" id="48420"/>
    <lineage>
        <taxon>Eukaryota</taxon>
        <taxon>Metazoa</taxon>
        <taxon>Chordata</taxon>
        <taxon>Craniata</taxon>
        <taxon>Vertebrata</taxon>
        <taxon>Euteleostomi</taxon>
        <taxon>Mammalia</taxon>
        <taxon>Eutheria</taxon>
        <taxon>Laurasiatheria</taxon>
        <taxon>Carnivora</taxon>
        <taxon>Caniformia</taxon>
        <taxon>Musteloidea</taxon>
        <taxon>Mustelidae</taxon>
        <taxon>Guloninae</taxon>
        <taxon>Gulo</taxon>
    </lineage>
</organism>
<keyword evidence="2" id="KW-1185">Reference proteome</keyword>
<proteinExistence type="predicted"/>
<evidence type="ECO:0000313" key="1">
    <source>
        <dbReference type="EMBL" id="VCX42465.1"/>
    </source>
</evidence>
<dbReference type="AlphaFoldDB" id="A0A9X9MCQ6"/>
<evidence type="ECO:0000313" key="2">
    <source>
        <dbReference type="Proteomes" id="UP000269945"/>
    </source>
</evidence>
<gene>
    <name evidence="1" type="ORF">BN2614_LOCUS1</name>
</gene>
<protein>
    <submittedName>
        <fullName evidence="1">Uncharacterized protein</fullName>
    </submittedName>
</protein>
<name>A0A9X9MCQ6_GULGU</name>